<dbReference type="OrthoDB" id="1163349at2"/>
<evidence type="ECO:0000313" key="1">
    <source>
        <dbReference type="EMBL" id="SHJ12086.1"/>
    </source>
</evidence>
<organism evidence="1 2">
    <name type="scientific">Aquimarina spongiae</name>
    <dbReference type="NCBI Taxonomy" id="570521"/>
    <lineage>
        <taxon>Bacteria</taxon>
        <taxon>Pseudomonadati</taxon>
        <taxon>Bacteroidota</taxon>
        <taxon>Flavobacteriia</taxon>
        <taxon>Flavobacteriales</taxon>
        <taxon>Flavobacteriaceae</taxon>
        <taxon>Aquimarina</taxon>
    </lineage>
</organism>
<proteinExistence type="predicted"/>
<sequence length="118" mass="13435">MNKKKYIERALNWVNKRPTTAIKSIAPGFDEPKTFLSKSTNEKIKADLSFTTYGGAKHFSDIALKKKNAKKLVIKWKVLSYMAAMKRGKLHLLAPSGHKAFTKRLVERHNINAEIHSI</sequence>
<protein>
    <submittedName>
        <fullName evidence="1">Uncharacterized protein</fullName>
    </submittedName>
</protein>
<reference evidence="2" key="1">
    <citation type="submission" date="2016-11" db="EMBL/GenBank/DDBJ databases">
        <authorList>
            <person name="Varghese N."/>
            <person name="Submissions S."/>
        </authorList>
    </citation>
    <scope>NUCLEOTIDE SEQUENCE [LARGE SCALE GENOMIC DNA]</scope>
    <source>
        <strain evidence="2">DSM 22623</strain>
    </source>
</reference>
<keyword evidence="2" id="KW-1185">Reference proteome</keyword>
<dbReference type="EMBL" id="FQYP01000005">
    <property type="protein sequence ID" value="SHJ12086.1"/>
    <property type="molecule type" value="Genomic_DNA"/>
</dbReference>
<gene>
    <name evidence="1" type="ORF">SAMN04488508_105393</name>
</gene>
<dbReference type="AlphaFoldDB" id="A0A1M6GQD0"/>
<dbReference type="Proteomes" id="UP000184432">
    <property type="component" value="Unassembled WGS sequence"/>
</dbReference>
<accession>A0A1M6GQD0</accession>
<name>A0A1M6GQD0_9FLAO</name>
<evidence type="ECO:0000313" key="2">
    <source>
        <dbReference type="Proteomes" id="UP000184432"/>
    </source>
</evidence>
<dbReference type="RefSeq" id="WP_084549537.1">
    <property type="nucleotide sequence ID" value="NZ_FQYP01000005.1"/>
</dbReference>
<dbReference type="STRING" id="570521.SAMN04488508_105393"/>